<reference evidence="5 6" key="1">
    <citation type="submission" date="2019-10" db="EMBL/GenBank/DDBJ databases">
        <title>Genomic analysis of Raineyella sp. CBA3103.</title>
        <authorList>
            <person name="Roh S.W."/>
        </authorList>
    </citation>
    <scope>NUCLEOTIDE SEQUENCE [LARGE SCALE GENOMIC DNA]</scope>
    <source>
        <strain evidence="5 6">CBA3103</strain>
    </source>
</reference>
<comment type="similarity">
    <text evidence="1">Belongs to the short-chain dehydrogenases/reductases (SDR) family.</text>
</comment>
<evidence type="ECO:0000259" key="4">
    <source>
        <dbReference type="SMART" id="SM00822"/>
    </source>
</evidence>
<dbReference type="FunFam" id="3.40.50.720:FF:000084">
    <property type="entry name" value="Short-chain dehydrogenase reductase"/>
    <property type="match status" value="1"/>
</dbReference>
<accession>A0A5Q2FAU9</accession>
<dbReference type="PANTHER" id="PTHR42760">
    <property type="entry name" value="SHORT-CHAIN DEHYDROGENASES/REDUCTASES FAMILY MEMBER"/>
    <property type="match status" value="1"/>
</dbReference>
<dbReference type="InterPro" id="IPR002347">
    <property type="entry name" value="SDR_fam"/>
</dbReference>
<sequence length="269" mass="27583">MTVTTDPRTDAGPLPERGPRVVLVVGGAAGIGKAVADALEARGDVVAVLDRNPGEGELPSGGHHVVDVRDQASIETTISEIVEAHGGIDALVYAAGALDGYASLEEITPRVLDTVFAVNAFGALRMVQRVAPVMKQRGQGRIVLFGSIAGSVAGAGGIAYTMSKHAVEGLVRHLAVELGPDGITTNCVAPGSITGTNIRTSITQMLPAQDIATNRGLGTSDPETAAKLYPVGRMGTVDAVVPTVLHLLEGSSWFINGATITVDGGYTSR</sequence>
<dbReference type="RefSeq" id="WP_153572358.1">
    <property type="nucleotide sequence ID" value="NZ_CP045725.1"/>
</dbReference>
<dbReference type="Gene3D" id="3.40.50.720">
    <property type="entry name" value="NAD(P)-binding Rossmann-like Domain"/>
    <property type="match status" value="1"/>
</dbReference>
<name>A0A5Q2FAU9_9ACTN</name>
<dbReference type="PROSITE" id="PS00061">
    <property type="entry name" value="ADH_SHORT"/>
    <property type="match status" value="1"/>
</dbReference>
<dbReference type="EMBL" id="CP045725">
    <property type="protein sequence ID" value="QGF23828.1"/>
    <property type="molecule type" value="Genomic_DNA"/>
</dbReference>
<protein>
    <submittedName>
        <fullName evidence="5">SDR family oxidoreductase</fullName>
    </submittedName>
</protein>
<dbReference type="SUPFAM" id="SSF51735">
    <property type="entry name" value="NAD(P)-binding Rossmann-fold domains"/>
    <property type="match status" value="1"/>
</dbReference>
<dbReference type="Pfam" id="PF13561">
    <property type="entry name" value="adh_short_C2"/>
    <property type="match status" value="1"/>
</dbReference>
<organism evidence="5 6">
    <name type="scientific">Raineyella fluvialis</name>
    <dbReference type="NCBI Taxonomy" id="2662261"/>
    <lineage>
        <taxon>Bacteria</taxon>
        <taxon>Bacillati</taxon>
        <taxon>Actinomycetota</taxon>
        <taxon>Actinomycetes</taxon>
        <taxon>Propionibacteriales</taxon>
        <taxon>Propionibacteriaceae</taxon>
        <taxon>Raineyella</taxon>
    </lineage>
</organism>
<proteinExistence type="inferred from homology"/>
<evidence type="ECO:0000256" key="2">
    <source>
        <dbReference type="ARBA" id="ARBA00023002"/>
    </source>
</evidence>
<dbReference type="PRINTS" id="PR00081">
    <property type="entry name" value="GDHRDH"/>
</dbReference>
<evidence type="ECO:0000313" key="6">
    <source>
        <dbReference type="Proteomes" id="UP000386847"/>
    </source>
</evidence>
<dbReference type="CDD" id="cd05233">
    <property type="entry name" value="SDR_c"/>
    <property type="match status" value="1"/>
</dbReference>
<dbReference type="InterPro" id="IPR020904">
    <property type="entry name" value="Sc_DH/Rdtase_CS"/>
</dbReference>
<dbReference type="Proteomes" id="UP000386847">
    <property type="component" value="Chromosome"/>
</dbReference>
<evidence type="ECO:0000313" key="5">
    <source>
        <dbReference type="EMBL" id="QGF23828.1"/>
    </source>
</evidence>
<feature type="domain" description="Ketoreductase" evidence="4">
    <location>
        <begin position="20"/>
        <end position="196"/>
    </location>
</feature>
<keyword evidence="3" id="KW-0472">Membrane</keyword>
<dbReference type="SMART" id="SM00822">
    <property type="entry name" value="PKS_KR"/>
    <property type="match status" value="1"/>
</dbReference>
<evidence type="ECO:0000256" key="3">
    <source>
        <dbReference type="SAM" id="Phobius"/>
    </source>
</evidence>
<dbReference type="InterPro" id="IPR036291">
    <property type="entry name" value="NAD(P)-bd_dom_sf"/>
</dbReference>
<dbReference type="KEGG" id="rain:Rai3103_09245"/>
<keyword evidence="3" id="KW-1133">Transmembrane helix</keyword>
<dbReference type="AlphaFoldDB" id="A0A5Q2FAU9"/>
<dbReference type="InterPro" id="IPR057326">
    <property type="entry name" value="KR_dom"/>
</dbReference>
<evidence type="ECO:0000256" key="1">
    <source>
        <dbReference type="ARBA" id="ARBA00006484"/>
    </source>
</evidence>
<keyword evidence="2" id="KW-0560">Oxidoreductase</keyword>
<dbReference type="PRINTS" id="PR00080">
    <property type="entry name" value="SDRFAMILY"/>
</dbReference>
<dbReference type="GO" id="GO:0016616">
    <property type="term" value="F:oxidoreductase activity, acting on the CH-OH group of donors, NAD or NADP as acceptor"/>
    <property type="evidence" value="ECO:0007669"/>
    <property type="project" value="TreeGrafter"/>
</dbReference>
<keyword evidence="6" id="KW-1185">Reference proteome</keyword>
<feature type="transmembrane region" description="Helical" evidence="3">
    <location>
        <begin position="142"/>
        <end position="162"/>
    </location>
</feature>
<keyword evidence="3" id="KW-0812">Transmembrane</keyword>
<gene>
    <name evidence="5" type="ORF">Rai3103_09245</name>
</gene>